<dbReference type="AlphaFoldDB" id="A0A4Y2PGK9"/>
<accession>A0A4Y2PGK9</accession>
<organism evidence="1 2">
    <name type="scientific">Araneus ventricosus</name>
    <name type="common">Orbweaver spider</name>
    <name type="synonym">Epeira ventricosa</name>
    <dbReference type="NCBI Taxonomy" id="182803"/>
    <lineage>
        <taxon>Eukaryota</taxon>
        <taxon>Metazoa</taxon>
        <taxon>Ecdysozoa</taxon>
        <taxon>Arthropoda</taxon>
        <taxon>Chelicerata</taxon>
        <taxon>Arachnida</taxon>
        <taxon>Araneae</taxon>
        <taxon>Araneomorphae</taxon>
        <taxon>Entelegynae</taxon>
        <taxon>Araneoidea</taxon>
        <taxon>Araneidae</taxon>
        <taxon>Araneus</taxon>
    </lineage>
</organism>
<protein>
    <submittedName>
        <fullName evidence="1">Uncharacterized protein</fullName>
    </submittedName>
</protein>
<evidence type="ECO:0000313" key="1">
    <source>
        <dbReference type="EMBL" id="GBN50272.1"/>
    </source>
</evidence>
<reference evidence="1 2" key="1">
    <citation type="journal article" date="2019" name="Sci. Rep.">
        <title>Orb-weaving spider Araneus ventricosus genome elucidates the spidroin gene catalogue.</title>
        <authorList>
            <person name="Kono N."/>
            <person name="Nakamura H."/>
            <person name="Ohtoshi R."/>
            <person name="Moran D.A.P."/>
            <person name="Shinohara A."/>
            <person name="Yoshida Y."/>
            <person name="Fujiwara M."/>
            <person name="Mori M."/>
            <person name="Tomita M."/>
            <person name="Arakawa K."/>
        </authorList>
    </citation>
    <scope>NUCLEOTIDE SEQUENCE [LARGE SCALE GENOMIC DNA]</scope>
</reference>
<sequence>MSGVSCIMVTAMDNQAIRNSDRCETHRSLYMEKKPDKSDQVILEDTGWGSHCAQSIGLHTLYLNNSELKCSSVLSYCNIIRTRSAAALS</sequence>
<evidence type="ECO:0000313" key="2">
    <source>
        <dbReference type="Proteomes" id="UP000499080"/>
    </source>
</evidence>
<comment type="caution">
    <text evidence="1">The sequence shown here is derived from an EMBL/GenBank/DDBJ whole genome shotgun (WGS) entry which is preliminary data.</text>
</comment>
<dbReference type="Proteomes" id="UP000499080">
    <property type="component" value="Unassembled WGS sequence"/>
</dbReference>
<name>A0A4Y2PGK9_ARAVE</name>
<dbReference type="EMBL" id="BGPR01011227">
    <property type="protein sequence ID" value="GBN50272.1"/>
    <property type="molecule type" value="Genomic_DNA"/>
</dbReference>
<keyword evidence="2" id="KW-1185">Reference proteome</keyword>
<gene>
    <name evidence="1" type="ORF">AVEN_255562_1</name>
</gene>
<proteinExistence type="predicted"/>